<dbReference type="InterPro" id="IPR043504">
    <property type="entry name" value="Peptidase_S1_PA_chymotrypsin"/>
</dbReference>
<dbReference type="PANTHER" id="PTHR24276">
    <property type="entry name" value="POLYSERASE-RELATED"/>
    <property type="match status" value="1"/>
</dbReference>
<dbReference type="SMART" id="SM00108">
    <property type="entry name" value="B_lectin"/>
    <property type="match status" value="1"/>
</dbReference>
<evidence type="ECO:0000259" key="6">
    <source>
        <dbReference type="PROSITE" id="PS50927"/>
    </source>
</evidence>
<dbReference type="Gene3D" id="2.40.10.10">
    <property type="entry name" value="Trypsin-like serine proteases"/>
    <property type="match status" value="1"/>
</dbReference>
<reference evidence="7" key="2">
    <citation type="submission" date="2020-09" db="EMBL/GenBank/DDBJ databases">
        <authorList>
            <person name="Luo X."/>
        </authorList>
    </citation>
    <scope>NUCLEOTIDE SEQUENCE</scope>
    <source>
        <strain evidence="7">TRM S81-3</strain>
    </source>
</reference>
<protein>
    <submittedName>
        <fullName evidence="7">VCBS repeat-containing protein</fullName>
    </submittedName>
</protein>
<dbReference type="Gene3D" id="2.40.128.340">
    <property type="match status" value="3"/>
</dbReference>
<name>A0A926L1Q2_9ACTN</name>
<dbReference type="InterPro" id="IPR001480">
    <property type="entry name" value="Bulb-type_lectin_dom"/>
</dbReference>
<dbReference type="SMART" id="SM00020">
    <property type="entry name" value="Tryp_SPc"/>
    <property type="match status" value="1"/>
</dbReference>
<proteinExistence type="inferred from homology"/>
<evidence type="ECO:0000313" key="8">
    <source>
        <dbReference type="Proteomes" id="UP000621210"/>
    </source>
</evidence>
<reference evidence="7" key="1">
    <citation type="submission" date="2020-09" db="EMBL/GenBank/DDBJ databases">
        <title>Streptomyces grisecoloratus sp. nov., isolated from cotton soil.</title>
        <authorList>
            <person name="Xing L."/>
        </authorList>
    </citation>
    <scope>NUCLEOTIDE SEQUENCE</scope>
    <source>
        <strain evidence="7">TRM S81-3</strain>
    </source>
</reference>
<evidence type="ECO:0000259" key="5">
    <source>
        <dbReference type="PROSITE" id="PS50240"/>
    </source>
</evidence>
<keyword evidence="8" id="KW-1185">Reference proteome</keyword>
<organism evidence="7 8">
    <name type="scientific">Streptomyces griseicoloratus</name>
    <dbReference type="NCBI Taxonomy" id="2752516"/>
    <lineage>
        <taxon>Bacteria</taxon>
        <taxon>Bacillati</taxon>
        <taxon>Actinomycetota</taxon>
        <taxon>Actinomycetes</taxon>
        <taxon>Kitasatosporales</taxon>
        <taxon>Streptomycetaceae</taxon>
        <taxon>Streptomyces</taxon>
    </lineage>
</organism>
<dbReference type="Pfam" id="PF13517">
    <property type="entry name" value="FG-GAP_3"/>
    <property type="match status" value="2"/>
</dbReference>
<dbReference type="InterPro" id="IPR050430">
    <property type="entry name" value="Peptidase_S1"/>
</dbReference>
<dbReference type="PROSITE" id="PS50927">
    <property type="entry name" value="BULB_LECTIN"/>
    <property type="match status" value="1"/>
</dbReference>
<dbReference type="InterPro" id="IPR028994">
    <property type="entry name" value="Integrin_alpha_N"/>
</dbReference>
<comment type="caution">
    <text evidence="7">The sequence shown here is derived from an EMBL/GenBank/DDBJ whole genome shotgun (WGS) entry which is preliminary data.</text>
</comment>
<dbReference type="InterPro" id="IPR036426">
    <property type="entry name" value="Bulb-type_lectin_dom_sf"/>
</dbReference>
<dbReference type="InterPro" id="IPR009003">
    <property type="entry name" value="Peptidase_S1_PA"/>
</dbReference>
<dbReference type="EMBL" id="JACVQF010000191">
    <property type="protein sequence ID" value="MBD0420917.1"/>
    <property type="molecule type" value="Genomic_DNA"/>
</dbReference>
<feature type="chain" id="PRO_5039237034" evidence="4">
    <location>
        <begin position="35"/>
        <end position="712"/>
    </location>
</feature>
<evidence type="ECO:0000313" key="7">
    <source>
        <dbReference type="EMBL" id="MBD0420917.1"/>
    </source>
</evidence>
<dbReference type="Pfam" id="PF00089">
    <property type="entry name" value="Trypsin"/>
    <property type="match status" value="1"/>
</dbReference>
<feature type="domain" description="Bulb-type lectin" evidence="6">
    <location>
        <begin position="250"/>
        <end position="356"/>
    </location>
</feature>
<gene>
    <name evidence="7" type="ORF">H0H10_17485</name>
</gene>
<keyword evidence="3" id="KW-1015">Disulfide bond</keyword>
<dbReference type="SUPFAM" id="SSF50494">
    <property type="entry name" value="Trypsin-like serine proteases"/>
    <property type="match status" value="1"/>
</dbReference>
<dbReference type="RefSeq" id="WP_188181914.1">
    <property type="nucleotide sequence ID" value="NZ_JACVQF010000191.1"/>
</dbReference>
<dbReference type="Gene3D" id="2.90.10.10">
    <property type="entry name" value="Bulb-type lectin domain"/>
    <property type="match status" value="2"/>
</dbReference>
<keyword evidence="2 4" id="KW-0732">Signal</keyword>
<dbReference type="PANTHER" id="PTHR24276:SF98">
    <property type="entry name" value="FI18310P1-RELATED"/>
    <property type="match status" value="1"/>
</dbReference>
<feature type="signal peptide" evidence="4">
    <location>
        <begin position="1"/>
        <end position="34"/>
    </location>
</feature>
<dbReference type="Proteomes" id="UP000621210">
    <property type="component" value="Unassembled WGS sequence"/>
</dbReference>
<evidence type="ECO:0000256" key="3">
    <source>
        <dbReference type="ARBA" id="ARBA00023157"/>
    </source>
</evidence>
<dbReference type="InterPro" id="IPR013517">
    <property type="entry name" value="FG-GAP"/>
</dbReference>
<accession>A0A926L1Q2</accession>
<dbReference type="SUPFAM" id="SSF69318">
    <property type="entry name" value="Integrin alpha N-terminal domain"/>
    <property type="match status" value="2"/>
</dbReference>
<dbReference type="GO" id="GO:0006508">
    <property type="term" value="P:proteolysis"/>
    <property type="evidence" value="ECO:0007669"/>
    <property type="project" value="InterPro"/>
</dbReference>
<evidence type="ECO:0000256" key="1">
    <source>
        <dbReference type="ARBA" id="ARBA00007664"/>
    </source>
</evidence>
<dbReference type="InterPro" id="IPR001314">
    <property type="entry name" value="Peptidase_S1A"/>
</dbReference>
<sequence length="712" mass="73931">MHTHGKGRARWLVPLAACAVSLPLLAPAAAPAHAVAGVPSTAADYAFTARLDIGEGLRACSGVLVAPQWIATAASCFSEDAATPDAAAGAPRWKTTATIGRPDLTTTTGQVREVVELVPRGDRDLVLARLASPTTGIAPVPFAKTPPAAGEELTVAGFGRTKDEWAPLTLHTSAFTVDSVAGSELNISGKSASDAICAGDAGGPVLRTAGGEPELVAVSSRSWQGGCFGTDQAETRNGAIATRLDDTVGGNTVPAGTVLRPGDNLTSNAARLTLQADGNLVVVSNAGRTLWSTGTAGHPGATARFDDNGNLSVVAADGAVLWESGTTAPGGRAVLQNRGNFVIAGADGATRWAAGTAIRHDYDGDGRSDLAAWYDYSDGHDALHTLTADADGLIEQPFQSYSSAVGSWYAGNMQFSTGDYNGDGRGDMAALYGYSDGSVRLFTALGRDDGGFQPPVPSWSANPGGWTARNMTLHSGDFDGDGRDDLAAWYDYDNGDDRLFTFRSTAAGGFAAPVPSWSNTADDWNRDNLKFVVGDWNADGRDDLGGLYRFSDGSLKMYSFLATPAGGFGASIGSWGSATFGDWNRTHVHAGDFDGDGRDDVAAWYDYADGHDAVHLLRSSATAEGQFTTPVQVYETAAGNFTYAAMRMVAGDYNGDGRDDLAALYGYSDGKVRAFTWTTAAGGRINGAAPGWASATTTGWNIGSSTFLRSAN</sequence>
<dbReference type="GO" id="GO:0004252">
    <property type="term" value="F:serine-type endopeptidase activity"/>
    <property type="evidence" value="ECO:0007669"/>
    <property type="project" value="InterPro"/>
</dbReference>
<dbReference type="PROSITE" id="PS50240">
    <property type="entry name" value="TRYPSIN_DOM"/>
    <property type="match status" value="1"/>
</dbReference>
<dbReference type="AlphaFoldDB" id="A0A926L1Q2"/>
<dbReference type="InterPro" id="IPR001254">
    <property type="entry name" value="Trypsin_dom"/>
</dbReference>
<comment type="similarity">
    <text evidence="1">Belongs to the peptidase S1 family.</text>
</comment>
<evidence type="ECO:0000256" key="2">
    <source>
        <dbReference type="ARBA" id="ARBA00022729"/>
    </source>
</evidence>
<dbReference type="PRINTS" id="PR00722">
    <property type="entry name" value="CHYMOTRYPSIN"/>
</dbReference>
<evidence type="ECO:0000256" key="4">
    <source>
        <dbReference type="SAM" id="SignalP"/>
    </source>
</evidence>
<feature type="domain" description="Peptidase S1" evidence="5">
    <location>
        <begin position="34"/>
        <end position="227"/>
    </location>
</feature>